<dbReference type="GO" id="GO:0005737">
    <property type="term" value="C:cytoplasm"/>
    <property type="evidence" value="ECO:0007669"/>
    <property type="project" value="TreeGrafter"/>
</dbReference>
<dbReference type="eggNOG" id="arCOG01035">
    <property type="taxonomic scope" value="Archaea"/>
</dbReference>
<dbReference type="Proteomes" id="UP000001903">
    <property type="component" value="Chromosome"/>
</dbReference>
<dbReference type="InterPro" id="IPR036291">
    <property type="entry name" value="NAD(P)-bd_dom_sf"/>
</dbReference>
<dbReference type="KEGG" id="htu:Htur_3617"/>
<dbReference type="Gene3D" id="3.40.50.720">
    <property type="entry name" value="NAD(P)-binding Rossmann-like Domain"/>
    <property type="match status" value="1"/>
</dbReference>
<dbReference type="RefSeq" id="WP_012944727.1">
    <property type="nucleotide sequence ID" value="NC_013743.1"/>
</dbReference>
<dbReference type="Pfam" id="PF02423">
    <property type="entry name" value="OCD_Mu_crystall"/>
    <property type="match status" value="1"/>
</dbReference>
<dbReference type="PANTHER" id="PTHR13812">
    <property type="entry name" value="KETIMINE REDUCTASE MU-CRYSTALLIN"/>
    <property type="match status" value="1"/>
</dbReference>
<organism evidence="1 2">
    <name type="scientific">Haloterrigena turkmenica (strain ATCC 51198 / DSM 5511 / JCM 9101 / NCIMB 13204 / VKM B-1734 / 4k)</name>
    <name type="common">Halococcus turkmenicus</name>
    <dbReference type="NCBI Taxonomy" id="543526"/>
    <lineage>
        <taxon>Archaea</taxon>
        <taxon>Methanobacteriati</taxon>
        <taxon>Methanobacteriota</taxon>
        <taxon>Stenosarchaea group</taxon>
        <taxon>Halobacteria</taxon>
        <taxon>Halobacteriales</taxon>
        <taxon>Natrialbaceae</taxon>
        <taxon>Haloterrigena</taxon>
    </lineage>
</organism>
<dbReference type="EMBL" id="CP001860">
    <property type="protein sequence ID" value="ADB62479.1"/>
    <property type="molecule type" value="Genomic_DNA"/>
</dbReference>
<proteinExistence type="predicted"/>
<dbReference type="Gene3D" id="3.30.1780.10">
    <property type="entry name" value="ornithine cyclodeaminase, domain 1"/>
    <property type="match status" value="1"/>
</dbReference>
<reference evidence="1 2" key="1">
    <citation type="journal article" date="2010" name="Stand. Genomic Sci.">
        <title>Complete genome sequence of Haloterrigena turkmenica type strain (4k).</title>
        <authorList>
            <person name="Saunders E."/>
            <person name="Tindall B.J."/>
            <person name="Fahnrich R."/>
            <person name="Lapidus A."/>
            <person name="Copeland A."/>
            <person name="Del Rio T.G."/>
            <person name="Lucas S."/>
            <person name="Chen F."/>
            <person name="Tice H."/>
            <person name="Cheng J.F."/>
            <person name="Han C."/>
            <person name="Detter J.C."/>
            <person name="Bruce D."/>
            <person name="Goodwin L."/>
            <person name="Chain P."/>
            <person name="Pitluck S."/>
            <person name="Pati A."/>
            <person name="Ivanova N."/>
            <person name="Mavromatis K."/>
            <person name="Chen A."/>
            <person name="Palaniappan K."/>
            <person name="Land M."/>
            <person name="Hauser L."/>
            <person name="Chang Y.J."/>
            <person name="Jeffries C.D."/>
            <person name="Brettin T."/>
            <person name="Rohde M."/>
            <person name="Goker M."/>
            <person name="Bristow J."/>
            <person name="Eisen J.A."/>
            <person name="Markowitz V."/>
            <person name="Hugenholtz P."/>
            <person name="Klenk H.P."/>
            <person name="Kyrpides N.C."/>
        </authorList>
    </citation>
    <scope>NUCLEOTIDE SEQUENCE [LARGE SCALE GENOMIC DNA]</scope>
    <source>
        <strain evidence="2">ATCC 51198 / DSM 5511 / JCM 9101 / NCIMB 13204 / VKM B-1734 / 4k</strain>
    </source>
</reference>
<sequence length="312" mass="33463">MVEFPILTDGDVYSQFDYETVVDAMHDAFAERAAGTLEAPPRWYVEAGEGELVFTVGAATGPTDAAGFRVYETHGSGEDHTQLVAVFDATTGTFEGLIVGHATSSLRTGGIGGVAIDCLAREDSDTLGILGAGFQARTQVGAACAVRDFDEVLVYSPTPESRTAFAETANEDVEPPVRAVDDPEPVVREADALVCATDSTDLVFDPDWLEAGTHVTTIGPRFRDAHELPLEVVDRADAIATDSLPQVDAYDREYLVSGDDYDRMVELADVLENPDLGRTDANEVTLFCSVGLAGMEVVLGQRFLEEFGAENR</sequence>
<dbReference type="SUPFAM" id="SSF51735">
    <property type="entry name" value="NAD(P)-binding Rossmann-fold domains"/>
    <property type="match status" value="1"/>
</dbReference>
<gene>
    <name evidence="1" type="ordered locus">Htur_3617</name>
</gene>
<dbReference type="PANTHER" id="PTHR13812:SF19">
    <property type="entry name" value="KETIMINE REDUCTASE MU-CRYSTALLIN"/>
    <property type="match status" value="1"/>
</dbReference>
<dbReference type="HOGENOM" id="CLU_042088_2_1_2"/>
<dbReference type="InterPro" id="IPR023401">
    <property type="entry name" value="ODC_N"/>
</dbReference>
<evidence type="ECO:0000313" key="1">
    <source>
        <dbReference type="EMBL" id="ADB62479.1"/>
    </source>
</evidence>
<protein>
    <submittedName>
        <fullName evidence="1">Ornithine cyclodeaminase/mu-crystallin</fullName>
    </submittedName>
</protein>
<dbReference type="OrthoDB" id="182805at2157"/>
<dbReference type="STRING" id="543526.Htur_3617"/>
<dbReference type="PIRSF" id="PIRSF001439">
    <property type="entry name" value="CryM"/>
    <property type="match status" value="1"/>
</dbReference>
<dbReference type="InterPro" id="IPR003462">
    <property type="entry name" value="ODC_Mu_crystall"/>
</dbReference>
<dbReference type="GeneID" id="8744243"/>
<accession>D2RR83</accession>
<name>D2RR83_HALTV</name>
<keyword evidence="2" id="KW-1185">Reference proteome</keyword>
<dbReference type="AlphaFoldDB" id="D2RR83"/>
<evidence type="ECO:0000313" key="2">
    <source>
        <dbReference type="Proteomes" id="UP000001903"/>
    </source>
</evidence>